<sequence>MSVVLSLVGCQREDSLPAPSAEDGSARFAISVQQAVTADDVQRVEVILDAADIPATTVQLVEDTTVWTGLMSVIRAGSERRFRASAYDAQDKLIFRGEATGVTITANQTVQVNILLQQVDPSPEFSNAGPIITSLVVSRSSVEVGGFVDLLATARDPNPGDVLSYAWTATAGTFDNAASRRARWTAPATEGIVTLTLTVSDQLGASTSVSFVIQVDGTGVGTAEVIVRFNAWPEVVSLTGAPTQVVPGQAIVVSAQGTDNDDSATSLAYSWSASCEGTWTDAGSRNARFTPTSVPANATCDNCQLTVRVADGRGGEGFGRLGVCVGPPVAPNVAPRITSAFQTSRNASAGSVLRFSVRAVDPEGSALTFAWETNTGALGAPTSGGDASEVLWTAPACVDAQVAPVVTVRVADAEGLETLQSFPLTWRGLSCPTAMVFRTQPTDVLATAPISPDIQVELLDSLGRNVPVSSGVVTLSIGDNPGGGVLSGTASATLVAGVATFTGLSIDASDVGYTLVASSAGLPSVSSAAFTVHPLVIQGSRLDDHLTTGNVLVQRSLDLSATTISALVERQDGGFATYPGTGTAAGTFSISSVPRGAYYLRIGSDYIVTSSRSVDLGTSVQGRPDAVVPANTTYLAVDLQGLATWQAEDYLEVFSASVGLWGQGVQLLHQAGTAPTAGAVRWTQTLRYRGIPGSRLLESARGDSLTFHQLSTKTPGGTEAGETLTYSAATRAFTTTATVANATTTSVAGTMAALPQDQGLLVDWRATTFEGLRTAVHPAAQVDSHALYVSAFPDGTRGTYAAAPDLMTFYPPVGGGDRALSFSYGNPFPGFAQAGQVSTEFTVAFALPLPGGGTAEPMYFRPSVTYADALPAFGAAPLTPRLSPVRMPTLNGQDAFGTLSGVGLTPRLAWSAPSVGDATHYRVRIFEIYVDSEGSTVQGPQAGRLYTSATQLMVPPGVLEAGKRYFALVEARSSGNLDFQNRPFRSAWPEASAMLVTGVFAP</sequence>
<dbReference type="OrthoDB" id="5512240at2"/>
<proteinExistence type="predicted"/>
<dbReference type="Proteomes" id="UP000315369">
    <property type="component" value="Unassembled WGS sequence"/>
</dbReference>
<comment type="caution">
    <text evidence="1">The sequence shown here is derived from an EMBL/GenBank/DDBJ whole genome shotgun (WGS) entry which is preliminary data.</text>
</comment>
<dbReference type="InterPro" id="IPR013783">
    <property type="entry name" value="Ig-like_fold"/>
</dbReference>
<protein>
    <submittedName>
        <fullName evidence="1">Uncharacterized protein</fullName>
    </submittedName>
</protein>
<dbReference type="EMBL" id="VIFM01000105">
    <property type="protein sequence ID" value="TQF13298.1"/>
    <property type="molecule type" value="Genomic_DNA"/>
</dbReference>
<accession>A0A540WWB2</accession>
<dbReference type="AlphaFoldDB" id="A0A540WWB2"/>
<name>A0A540WWB2_9BACT</name>
<gene>
    <name evidence="1" type="ORF">FJV41_24605</name>
</gene>
<dbReference type="Gene3D" id="2.60.40.10">
    <property type="entry name" value="Immunoglobulins"/>
    <property type="match status" value="1"/>
</dbReference>
<organism evidence="1 2">
    <name type="scientific">Myxococcus llanfairpwllgwyngyllgogerychwyrndrobwllllantysiliogogogochensis</name>
    <dbReference type="NCBI Taxonomy" id="2590453"/>
    <lineage>
        <taxon>Bacteria</taxon>
        <taxon>Pseudomonadati</taxon>
        <taxon>Myxococcota</taxon>
        <taxon>Myxococcia</taxon>
        <taxon>Myxococcales</taxon>
        <taxon>Cystobacterineae</taxon>
        <taxon>Myxococcaceae</taxon>
        <taxon>Myxococcus</taxon>
    </lineage>
</organism>
<dbReference type="RefSeq" id="WP_141644987.1">
    <property type="nucleotide sequence ID" value="NZ_VIFM01000105.1"/>
</dbReference>
<keyword evidence="2" id="KW-1185">Reference proteome</keyword>
<evidence type="ECO:0000313" key="2">
    <source>
        <dbReference type="Proteomes" id="UP000315369"/>
    </source>
</evidence>
<dbReference type="SUPFAM" id="SSF49299">
    <property type="entry name" value="PKD domain"/>
    <property type="match status" value="1"/>
</dbReference>
<dbReference type="InterPro" id="IPR035986">
    <property type="entry name" value="PKD_dom_sf"/>
</dbReference>
<reference evidence="1 2" key="1">
    <citation type="submission" date="2019-06" db="EMBL/GenBank/DDBJ databases">
        <authorList>
            <person name="Livingstone P."/>
            <person name="Whitworth D."/>
        </authorList>
    </citation>
    <scope>NUCLEOTIDE SEQUENCE [LARGE SCALE GENOMIC DNA]</scope>
    <source>
        <strain evidence="1 2">AM401</strain>
    </source>
</reference>
<evidence type="ECO:0000313" key="1">
    <source>
        <dbReference type="EMBL" id="TQF13298.1"/>
    </source>
</evidence>